<evidence type="ECO:0000259" key="9">
    <source>
        <dbReference type="PROSITE" id="PS50893"/>
    </source>
</evidence>
<feature type="transmembrane region" description="Helical" evidence="8">
    <location>
        <begin position="753"/>
        <end position="772"/>
    </location>
</feature>
<comment type="caution">
    <text evidence="10">The sequence shown here is derived from an EMBL/GenBank/DDBJ whole genome shotgun (WGS) entry which is preliminary data.</text>
</comment>
<dbReference type="GO" id="GO:0140359">
    <property type="term" value="F:ABC-type transporter activity"/>
    <property type="evidence" value="ECO:0007669"/>
    <property type="project" value="InterPro"/>
</dbReference>
<dbReference type="CDD" id="cd03213">
    <property type="entry name" value="ABCG_EPDR"/>
    <property type="match status" value="1"/>
</dbReference>
<dbReference type="GO" id="GO:0005524">
    <property type="term" value="F:ATP binding"/>
    <property type="evidence" value="ECO:0007669"/>
    <property type="project" value="UniProtKB-KW"/>
</dbReference>
<evidence type="ECO:0000256" key="4">
    <source>
        <dbReference type="ARBA" id="ARBA00022741"/>
    </source>
</evidence>
<dbReference type="PANTHER" id="PTHR48041:SF91">
    <property type="entry name" value="ABC TRANSPORTER G FAMILY MEMBER 28"/>
    <property type="match status" value="1"/>
</dbReference>
<sequence>MSPSQLHFLLSRAFSTMANHSALANDATPSPGAYTDPSVLNDMTTMQFNEWAFSLGDTQTGCYNKGSLPLALATNDTCLLGFWCPNSDDEHPPQMCPPTWQCAVLRANQATCPFAQGDLEPLICPGGSYCPPGGKTRIPCDAGTFCPQGSYKPIKCDKGAYCPWASAHQIPLLPLYVVISIDSLLLCLLVAGLAYSKRRKRNKPRYSSINIKVTEDDTEALRALNMSPRCSVSIAEVSTGAPSPNSSITLISTTPTISAPTTRDRHRSTASDISHLSPDPQDSAMNKFLIYLSRATHTKELGLSFDFEGLSFETSKKLEILHNITGSIPRGTMTGIMGGSGAGKSTLVNALMRGKSSSGTIKINGVIKDMKRYKKLVGRVPQDDIVLGELTVRENILHSARMRLPSSWNDRAIQDYVDSLIACLSLTHVRNSLVGDARKPVISGGQRKRVSVGIELAAAPMAIFLDEPTSGLDATSAASIMRLLKAISRLGVTVIAIIHQPREDIFVDFDQLLLLADGSQVYAGATEEAAPYFEDLGYQFPTRSNPADIIMDIITGNGKQYSSDAEKFGGDTDSLIQFWYENGQYGKTNKRLSVAVNAARSHRLSVNSMQSTAEHEQSLHETMKTRGASWYAQVYYCCKRALLQQVRNRTSFFFEIFVAALAGLVIGLSAYSSDGHLFSGIYHPPFTMMSSAVDYKSAPQLGLLSAMAIGLASSAPGVWVFGEEAPIFHRESSSGHSKSAYYLGKVMSTFPRITIAALHYTVMIGVLATPLMSFQDMYAANLVYFYAIYGLASIVSMLVKREDGPLLAVLLSLILGVLGGVAPPLSQVKKWHMEWFWRLSPGVWFTEGYWTKMVSPRAYLWDVDVASQSIGLTLGEFGKDLALILVIGTVYRLLAYVLMILFKKRQR</sequence>
<dbReference type="GO" id="GO:0016020">
    <property type="term" value="C:membrane"/>
    <property type="evidence" value="ECO:0007669"/>
    <property type="project" value="UniProtKB-SubCell"/>
</dbReference>
<evidence type="ECO:0000256" key="8">
    <source>
        <dbReference type="SAM" id="Phobius"/>
    </source>
</evidence>
<reference evidence="10 11" key="1">
    <citation type="submission" date="2018-10" db="EMBL/GenBank/DDBJ databases">
        <title>Fifty Aureobasidium pullulans genomes reveal a recombining polyextremotolerant generalist.</title>
        <authorList>
            <person name="Gostincar C."/>
            <person name="Turk M."/>
            <person name="Zajc J."/>
            <person name="Gunde-Cimerman N."/>
        </authorList>
    </citation>
    <scope>NUCLEOTIDE SEQUENCE [LARGE SCALE GENOMIC DNA]</scope>
    <source>
        <strain evidence="10 11">EXF-11900</strain>
    </source>
</reference>
<dbReference type="InterPro" id="IPR003593">
    <property type="entry name" value="AAA+_ATPase"/>
</dbReference>
<feature type="domain" description="ABC transporter" evidence="9">
    <location>
        <begin position="305"/>
        <end position="542"/>
    </location>
</feature>
<keyword evidence="7 8" id="KW-0472">Membrane</keyword>
<dbReference type="InterPro" id="IPR027417">
    <property type="entry name" value="P-loop_NTPase"/>
</dbReference>
<dbReference type="SMART" id="SM00382">
    <property type="entry name" value="AAA"/>
    <property type="match status" value="1"/>
</dbReference>
<dbReference type="Gene3D" id="3.40.50.300">
    <property type="entry name" value="P-loop containing nucleotide triphosphate hydrolases"/>
    <property type="match status" value="1"/>
</dbReference>
<dbReference type="InterPro" id="IPR017871">
    <property type="entry name" value="ABC_transporter-like_CS"/>
</dbReference>
<comment type="subcellular location">
    <subcellularLocation>
        <location evidence="1">Membrane</location>
        <topology evidence="1">Multi-pass membrane protein</topology>
    </subcellularLocation>
</comment>
<evidence type="ECO:0000256" key="3">
    <source>
        <dbReference type="ARBA" id="ARBA00022692"/>
    </source>
</evidence>
<gene>
    <name evidence="10" type="ORF">D6D28_00217</name>
</gene>
<evidence type="ECO:0000256" key="6">
    <source>
        <dbReference type="ARBA" id="ARBA00022989"/>
    </source>
</evidence>
<feature type="transmembrane region" description="Helical" evidence="8">
    <location>
        <begin position="701"/>
        <end position="722"/>
    </location>
</feature>
<dbReference type="AlphaFoldDB" id="A0A4S8T1N8"/>
<evidence type="ECO:0000313" key="10">
    <source>
        <dbReference type="EMBL" id="THV77630.1"/>
    </source>
</evidence>
<accession>A0A4S8T1N8</accession>
<keyword evidence="2" id="KW-0813">Transport</keyword>
<evidence type="ECO:0000256" key="7">
    <source>
        <dbReference type="ARBA" id="ARBA00023136"/>
    </source>
</evidence>
<organism evidence="10 11">
    <name type="scientific">Aureobasidium pullulans</name>
    <name type="common">Black yeast</name>
    <name type="synonym">Pullularia pullulans</name>
    <dbReference type="NCBI Taxonomy" id="5580"/>
    <lineage>
        <taxon>Eukaryota</taxon>
        <taxon>Fungi</taxon>
        <taxon>Dikarya</taxon>
        <taxon>Ascomycota</taxon>
        <taxon>Pezizomycotina</taxon>
        <taxon>Dothideomycetes</taxon>
        <taxon>Dothideomycetidae</taxon>
        <taxon>Dothideales</taxon>
        <taxon>Saccotheciaceae</taxon>
        <taxon>Aureobasidium</taxon>
    </lineage>
</organism>
<dbReference type="PROSITE" id="PS50893">
    <property type="entry name" value="ABC_TRANSPORTER_2"/>
    <property type="match status" value="1"/>
</dbReference>
<proteinExistence type="predicted"/>
<evidence type="ECO:0000313" key="11">
    <source>
        <dbReference type="Proteomes" id="UP000304951"/>
    </source>
</evidence>
<dbReference type="InterPro" id="IPR003439">
    <property type="entry name" value="ABC_transporter-like_ATP-bd"/>
</dbReference>
<feature type="transmembrane region" description="Helical" evidence="8">
    <location>
        <begin position="881"/>
        <end position="902"/>
    </location>
</feature>
<feature type="transmembrane region" description="Helical" evidence="8">
    <location>
        <begin position="778"/>
        <end position="799"/>
    </location>
</feature>
<dbReference type="EMBL" id="QZAF01000003">
    <property type="protein sequence ID" value="THV77630.1"/>
    <property type="molecule type" value="Genomic_DNA"/>
</dbReference>
<dbReference type="Pfam" id="PF00005">
    <property type="entry name" value="ABC_tran"/>
    <property type="match status" value="1"/>
</dbReference>
<dbReference type="Proteomes" id="UP000304951">
    <property type="component" value="Unassembled WGS sequence"/>
</dbReference>
<dbReference type="Pfam" id="PF19055">
    <property type="entry name" value="ABC2_membrane_7"/>
    <property type="match status" value="1"/>
</dbReference>
<evidence type="ECO:0000256" key="1">
    <source>
        <dbReference type="ARBA" id="ARBA00004141"/>
    </source>
</evidence>
<keyword evidence="3 8" id="KW-0812">Transmembrane</keyword>
<protein>
    <recommendedName>
        <fullName evidence="9">ABC transporter domain-containing protein</fullName>
    </recommendedName>
</protein>
<dbReference type="PANTHER" id="PTHR48041">
    <property type="entry name" value="ABC TRANSPORTER G FAMILY MEMBER 28"/>
    <property type="match status" value="1"/>
</dbReference>
<dbReference type="SUPFAM" id="SSF52540">
    <property type="entry name" value="P-loop containing nucleoside triphosphate hydrolases"/>
    <property type="match status" value="1"/>
</dbReference>
<keyword evidence="4" id="KW-0547">Nucleotide-binding</keyword>
<dbReference type="Pfam" id="PF01061">
    <property type="entry name" value="ABC2_membrane"/>
    <property type="match status" value="1"/>
</dbReference>
<dbReference type="GO" id="GO:0016887">
    <property type="term" value="F:ATP hydrolysis activity"/>
    <property type="evidence" value="ECO:0007669"/>
    <property type="project" value="InterPro"/>
</dbReference>
<evidence type="ECO:0000256" key="5">
    <source>
        <dbReference type="ARBA" id="ARBA00022840"/>
    </source>
</evidence>
<dbReference type="PROSITE" id="PS00211">
    <property type="entry name" value="ABC_TRANSPORTER_1"/>
    <property type="match status" value="1"/>
</dbReference>
<dbReference type="InterPro" id="IPR013525">
    <property type="entry name" value="ABC2_TM"/>
</dbReference>
<feature type="transmembrane region" description="Helical" evidence="8">
    <location>
        <begin position="173"/>
        <end position="195"/>
    </location>
</feature>
<feature type="transmembrane region" description="Helical" evidence="8">
    <location>
        <begin position="652"/>
        <end position="671"/>
    </location>
</feature>
<name>A0A4S8T1N8_AURPU</name>
<evidence type="ECO:0000256" key="2">
    <source>
        <dbReference type="ARBA" id="ARBA00022448"/>
    </source>
</evidence>
<keyword evidence="5" id="KW-0067">ATP-binding</keyword>
<dbReference type="FunFam" id="3.40.50.300:FF:000367">
    <property type="entry name" value="ABC transporter G family member 24"/>
    <property type="match status" value="1"/>
</dbReference>
<keyword evidence="6 8" id="KW-1133">Transmembrane helix</keyword>
<dbReference type="InterPro" id="IPR043926">
    <property type="entry name" value="ABCG_dom"/>
</dbReference>
<feature type="transmembrane region" description="Helical" evidence="8">
    <location>
        <begin position="806"/>
        <end position="825"/>
    </location>
</feature>
<dbReference type="InterPro" id="IPR050352">
    <property type="entry name" value="ABCG_transporters"/>
</dbReference>